<gene>
    <name evidence="1" type="ORF">PR048_006325</name>
</gene>
<dbReference type="EMBL" id="JARBHB010000002">
    <property type="protein sequence ID" value="KAJ8893725.1"/>
    <property type="molecule type" value="Genomic_DNA"/>
</dbReference>
<protein>
    <submittedName>
        <fullName evidence="1">Uncharacterized protein</fullName>
    </submittedName>
</protein>
<organism evidence="1 2">
    <name type="scientific">Dryococelus australis</name>
    <dbReference type="NCBI Taxonomy" id="614101"/>
    <lineage>
        <taxon>Eukaryota</taxon>
        <taxon>Metazoa</taxon>
        <taxon>Ecdysozoa</taxon>
        <taxon>Arthropoda</taxon>
        <taxon>Hexapoda</taxon>
        <taxon>Insecta</taxon>
        <taxon>Pterygota</taxon>
        <taxon>Neoptera</taxon>
        <taxon>Polyneoptera</taxon>
        <taxon>Phasmatodea</taxon>
        <taxon>Verophasmatodea</taxon>
        <taxon>Anareolatae</taxon>
        <taxon>Phasmatidae</taxon>
        <taxon>Eurycanthinae</taxon>
        <taxon>Dryococelus</taxon>
    </lineage>
</organism>
<sequence length="186" mass="21568">MGNNRVANHITQLCITLCKPFSKFTFDSNLCVTEIQNCIGSVTEVVLFFMCVVRHVKFNGLSIEIHCFCLINSETTTKLLNHHYSLHQKVQPLILRMQCVMKLPPNLTLYFAAIKWAQDNFEITISGKSGKQVHRSNYTTNMITSFGFIRMYCAPFNFILPRKCIDLAEMIYKFYWSNIPKTKLHL</sequence>
<evidence type="ECO:0000313" key="1">
    <source>
        <dbReference type="EMBL" id="KAJ8893725.1"/>
    </source>
</evidence>
<accession>A0ABQ9IC02</accession>
<reference evidence="1 2" key="1">
    <citation type="submission" date="2023-02" db="EMBL/GenBank/DDBJ databases">
        <title>LHISI_Scaffold_Assembly.</title>
        <authorList>
            <person name="Stuart O.P."/>
            <person name="Cleave R."/>
            <person name="Magrath M.J.L."/>
            <person name="Mikheyev A.S."/>
        </authorList>
    </citation>
    <scope>NUCLEOTIDE SEQUENCE [LARGE SCALE GENOMIC DNA]</scope>
    <source>
        <strain evidence="1">Daus_M_001</strain>
        <tissue evidence="1">Leg muscle</tissue>
    </source>
</reference>
<keyword evidence="2" id="KW-1185">Reference proteome</keyword>
<evidence type="ECO:0000313" key="2">
    <source>
        <dbReference type="Proteomes" id="UP001159363"/>
    </source>
</evidence>
<comment type="caution">
    <text evidence="1">The sequence shown here is derived from an EMBL/GenBank/DDBJ whole genome shotgun (WGS) entry which is preliminary data.</text>
</comment>
<proteinExistence type="predicted"/>
<dbReference type="Proteomes" id="UP001159363">
    <property type="component" value="Chromosome 2"/>
</dbReference>
<name>A0ABQ9IC02_9NEOP</name>